<dbReference type="InterPro" id="IPR036236">
    <property type="entry name" value="Znf_C2H2_sf"/>
</dbReference>
<protein>
    <recommendedName>
        <fullName evidence="2">type I protein arginine methyltransferase</fullName>
        <ecNumber evidence="2">2.1.1.319</ecNumber>
    </recommendedName>
</protein>
<evidence type="ECO:0000256" key="10">
    <source>
        <dbReference type="ARBA" id="ARBA00047384"/>
    </source>
</evidence>
<dbReference type="PANTHER" id="PTHR11006:SF116">
    <property type="entry name" value="PROTEIN METHYLTRANSFERASE"/>
    <property type="match status" value="1"/>
</dbReference>
<dbReference type="PANTHER" id="PTHR11006">
    <property type="entry name" value="PROTEIN ARGININE N-METHYLTRANSFERASE"/>
    <property type="match status" value="1"/>
</dbReference>
<keyword evidence="5 12" id="KW-0808">Transferase</keyword>
<evidence type="ECO:0000259" key="17">
    <source>
        <dbReference type="Pfam" id="PF22528"/>
    </source>
</evidence>
<dbReference type="InterPro" id="IPR029063">
    <property type="entry name" value="SAM-dependent_MTases_sf"/>
</dbReference>
<feature type="domain" description="Methyltransferase" evidence="15">
    <location>
        <begin position="243"/>
        <end position="340"/>
    </location>
</feature>
<evidence type="ECO:0000256" key="11">
    <source>
        <dbReference type="ARBA" id="ARBA00049303"/>
    </source>
</evidence>
<keyword evidence="13" id="KW-0175">Coiled coil</keyword>
<keyword evidence="4 12" id="KW-0489">Methyltransferase</keyword>
<keyword evidence="3" id="KW-0963">Cytoplasm</keyword>
<dbReference type="Pfam" id="PF21137">
    <property type="entry name" value="ANM3_C2H2_Zf"/>
    <property type="match status" value="1"/>
</dbReference>
<feature type="compositionally biased region" description="Polar residues" evidence="14">
    <location>
        <begin position="1"/>
        <end position="15"/>
    </location>
</feature>
<dbReference type="SUPFAM" id="SSF57667">
    <property type="entry name" value="beta-beta-alpha zinc fingers"/>
    <property type="match status" value="1"/>
</dbReference>
<accession>A0ABR0SZ58</accession>
<comment type="catalytic activity">
    <reaction evidence="11">
        <text>L-arginyl-[protein] + S-adenosyl-L-methionine = N(omega)-methyl-L-arginyl-[protein] + S-adenosyl-L-homocysteine + H(+)</text>
        <dbReference type="Rhea" id="RHEA:48100"/>
        <dbReference type="Rhea" id="RHEA-COMP:10532"/>
        <dbReference type="Rhea" id="RHEA-COMP:11990"/>
        <dbReference type="ChEBI" id="CHEBI:15378"/>
        <dbReference type="ChEBI" id="CHEBI:29965"/>
        <dbReference type="ChEBI" id="CHEBI:57856"/>
        <dbReference type="ChEBI" id="CHEBI:59789"/>
        <dbReference type="ChEBI" id="CHEBI:65280"/>
    </reaction>
    <physiologicalReaction direction="left-to-right" evidence="11">
        <dbReference type="Rhea" id="RHEA:48101"/>
    </physiologicalReaction>
</comment>
<evidence type="ECO:0000313" key="19">
    <source>
        <dbReference type="Proteomes" id="UP001338125"/>
    </source>
</evidence>
<evidence type="ECO:0000259" key="16">
    <source>
        <dbReference type="Pfam" id="PF21137"/>
    </source>
</evidence>
<feature type="domain" description="Protein arginine N-methyltransferase 3-like C2H2 zinc finger" evidence="16">
    <location>
        <begin position="65"/>
        <end position="109"/>
    </location>
</feature>
<keyword evidence="19" id="KW-1185">Reference proteome</keyword>
<evidence type="ECO:0000313" key="18">
    <source>
        <dbReference type="EMBL" id="KAK5997387.1"/>
    </source>
</evidence>
<gene>
    <name evidence="18" type="ORF">PT974_02743</name>
</gene>
<feature type="compositionally biased region" description="Low complexity" evidence="14">
    <location>
        <begin position="184"/>
        <end position="197"/>
    </location>
</feature>
<evidence type="ECO:0000256" key="8">
    <source>
        <dbReference type="ARBA" id="ARBA00022771"/>
    </source>
</evidence>
<keyword evidence="8" id="KW-0863">Zinc-finger</keyword>
<dbReference type="InterPro" id="IPR025799">
    <property type="entry name" value="Arg_MeTrfase"/>
</dbReference>
<dbReference type="Proteomes" id="UP001338125">
    <property type="component" value="Unassembled WGS sequence"/>
</dbReference>
<evidence type="ECO:0000256" key="3">
    <source>
        <dbReference type="ARBA" id="ARBA00022490"/>
    </source>
</evidence>
<dbReference type="PROSITE" id="PS51678">
    <property type="entry name" value="SAM_MT_PRMT"/>
    <property type="match status" value="1"/>
</dbReference>
<dbReference type="Pfam" id="PF13649">
    <property type="entry name" value="Methyltransf_25"/>
    <property type="match status" value="1"/>
</dbReference>
<keyword evidence="18" id="KW-0687">Ribonucleoprotein</keyword>
<comment type="subcellular location">
    <subcellularLocation>
        <location evidence="1">Cytoplasm</location>
        <location evidence="1">Cytosol</location>
    </subcellularLocation>
</comment>
<feature type="region of interest" description="Disordered" evidence="14">
    <location>
        <begin position="177"/>
        <end position="197"/>
    </location>
</feature>
<reference evidence="18 19" key="1">
    <citation type="submission" date="2024-01" db="EMBL/GenBank/DDBJ databases">
        <title>Complete genome of Cladobotryum mycophilum ATHUM6906.</title>
        <authorList>
            <person name="Christinaki A.C."/>
            <person name="Myridakis A.I."/>
            <person name="Kouvelis V.N."/>
        </authorList>
    </citation>
    <scope>NUCLEOTIDE SEQUENCE [LARGE SCALE GENOMIC DNA]</scope>
    <source>
        <strain evidence="18 19">ATHUM6906</strain>
    </source>
</reference>
<comment type="catalytic activity">
    <reaction evidence="10">
        <text>L-arginyl-[protein] + 2 S-adenosyl-L-methionine = N(omega),N(omega)-dimethyl-L-arginyl-[protein] + 2 S-adenosyl-L-homocysteine + 2 H(+)</text>
        <dbReference type="Rhea" id="RHEA:48096"/>
        <dbReference type="Rhea" id="RHEA-COMP:10532"/>
        <dbReference type="Rhea" id="RHEA-COMP:11991"/>
        <dbReference type="ChEBI" id="CHEBI:15378"/>
        <dbReference type="ChEBI" id="CHEBI:29965"/>
        <dbReference type="ChEBI" id="CHEBI:57856"/>
        <dbReference type="ChEBI" id="CHEBI:59789"/>
        <dbReference type="ChEBI" id="CHEBI:61897"/>
        <dbReference type="EC" id="2.1.1.319"/>
    </reaction>
    <physiologicalReaction direction="left-to-right" evidence="10">
        <dbReference type="Rhea" id="RHEA:48097"/>
    </physiologicalReaction>
</comment>
<dbReference type="InterPro" id="IPR041698">
    <property type="entry name" value="Methyltransf_25"/>
</dbReference>
<dbReference type="Pfam" id="PF22528">
    <property type="entry name" value="PRMT_C"/>
    <property type="match status" value="1"/>
</dbReference>
<evidence type="ECO:0000256" key="13">
    <source>
        <dbReference type="SAM" id="Coils"/>
    </source>
</evidence>
<dbReference type="InterPro" id="IPR049482">
    <property type="entry name" value="ANM3-like_C2H2_Zf"/>
</dbReference>
<dbReference type="Gene3D" id="3.40.50.150">
    <property type="entry name" value="Vaccinia Virus protein VP39"/>
    <property type="match status" value="1"/>
</dbReference>
<dbReference type="SUPFAM" id="SSF53335">
    <property type="entry name" value="S-adenosyl-L-methionine-dependent methyltransferases"/>
    <property type="match status" value="1"/>
</dbReference>
<dbReference type="InterPro" id="IPR055135">
    <property type="entry name" value="PRMT_dom"/>
</dbReference>
<evidence type="ECO:0000256" key="1">
    <source>
        <dbReference type="ARBA" id="ARBA00004514"/>
    </source>
</evidence>
<feature type="coiled-coil region" evidence="13">
    <location>
        <begin position="142"/>
        <end position="176"/>
    </location>
</feature>
<evidence type="ECO:0000256" key="6">
    <source>
        <dbReference type="ARBA" id="ARBA00022691"/>
    </source>
</evidence>
<dbReference type="GO" id="GO:0005840">
    <property type="term" value="C:ribosome"/>
    <property type="evidence" value="ECO:0007669"/>
    <property type="project" value="UniProtKB-KW"/>
</dbReference>
<keyword evidence="9" id="KW-0862">Zinc</keyword>
<evidence type="ECO:0000256" key="12">
    <source>
        <dbReference type="PROSITE-ProRule" id="PRU01015"/>
    </source>
</evidence>
<feature type="domain" description="Protein arginine N-methyltransferase" evidence="17">
    <location>
        <begin position="346"/>
        <end position="530"/>
    </location>
</feature>
<comment type="caution">
    <text evidence="18">The sequence shown here is derived from an EMBL/GenBank/DDBJ whole genome shotgun (WGS) entry which is preliminary data.</text>
</comment>
<evidence type="ECO:0000256" key="14">
    <source>
        <dbReference type="SAM" id="MobiDB-lite"/>
    </source>
</evidence>
<sequence>MSVKSNSVTASTGSEVSDDGEWLDIEPDEESLSIVSLLDSKSFPTLEEMLNHCKKEHNFDLTATIRRLHLDFHGAVKLVNFIRNHTKKQQPLPETITQNHIEDDHFLQPVLENDALIISLDEILDQIEGEGDVAASAAGGSGNDLLGRNRELEAELESLQTQFANYRLAVEETLDRRWGDDSEQTQSQPQSQSKPIISGQSNYYFESYAGNEIHETMLKDTVRTDAYRDFIYGNKHLFKDKIVLDIGCGTGILSMFCAKAGAAKVIAVDNSDIIKKAIENVFNNGLSGVITCLRGAIEEVKLPVDQVDIIVSEWMGYCLLYEAMLPSVLYARDKYLKPDGLLVPSSATLWIAPVEDSEYVSDAVSFWRDVYGFDMVAMQEGIFDDARVEAMPKSSVCGEPYPFKILDLHTIQPRDLEFTAAWESSLTREVDDLHGFLIWFDNFFATSRADPMPEAKTTPEMFSQMKQGNVAFTTGPSGEVTHWKQGLLLFPPQADAKNLTLPGNISGKITFAALEENARALMLDASWSIQNGKEKKSSWKLS</sequence>
<keyword evidence="6 12" id="KW-0949">S-adenosyl-L-methionine</keyword>
<dbReference type="CDD" id="cd02440">
    <property type="entry name" value="AdoMet_MTases"/>
    <property type="match status" value="1"/>
</dbReference>
<dbReference type="EMBL" id="JAVFKD010000002">
    <property type="protein sequence ID" value="KAK5997387.1"/>
    <property type="molecule type" value="Genomic_DNA"/>
</dbReference>
<evidence type="ECO:0000256" key="7">
    <source>
        <dbReference type="ARBA" id="ARBA00022723"/>
    </source>
</evidence>
<evidence type="ECO:0000259" key="15">
    <source>
        <dbReference type="Pfam" id="PF13649"/>
    </source>
</evidence>
<organism evidence="18 19">
    <name type="scientific">Cladobotryum mycophilum</name>
    <dbReference type="NCBI Taxonomy" id="491253"/>
    <lineage>
        <taxon>Eukaryota</taxon>
        <taxon>Fungi</taxon>
        <taxon>Dikarya</taxon>
        <taxon>Ascomycota</taxon>
        <taxon>Pezizomycotina</taxon>
        <taxon>Sordariomycetes</taxon>
        <taxon>Hypocreomycetidae</taxon>
        <taxon>Hypocreales</taxon>
        <taxon>Hypocreaceae</taxon>
        <taxon>Cladobotryum</taxon>
    </lineage>
</organism>
<keyword evidence="18" id="KW-0689">Ribosomal protein</keyword>
<dbReference type="EC" id="2.1.1.319" evidence="2"/>
<feature type="region of interest" description="Disordered" evidence="14">
    <location>
        <begin position="1"/>
        <end position="21"/>
    </location>
</feature>
<evidence type="ECO:0000256" key="5">
    <source>
        <dbReference type="ARBA" id="ARBA00022679"/>
    </source>
</evidence>
<name>A0ABR0SZ58_9HYPO</name>
<dbReference type="Gene3D" id="2.70.160.11">
    <property type="entry name" value="Hnrnp arginine n-methyltransferase1"/>
    <property type="match status" value="1"/>
</dbReference>
<evidence type="ECO:0000256" key="9">
    <source>
        <dbReference type="ARBA" id="ARBA00022833"/>
    </source>
</evidence>
<proteinExistence type="predicted"/>
<evidence type="ECO:0000256" key="4">
    <source>
        <dbReference type="ARBA" id="ARBA00022603"/>
    </source>
</evidence>
<keyword evidence="7" id="KW-0479">Metal-binding</keyword>
<evidence type="ECO:0000256" key="2">
    <source>
        <dbReference type="ARBA" id="ARBA00011925"/>
    </source>
</evidence>